<evidence type="ECO:0000313" key="2">
    <source>
        <dbReference type="EMBL" id="MDR7150653.1"/>
    </source>
</evidence>
<accession>A0ABU1WN37</accession>
<dbReference type="RefSeq" id="WP_310316523.1">
    <property type="nucleotide sequence ID" value="NZ_JAVDWU010000005.1"/>
</dbReference>
<gene>
    <name evidence="2" type="ORF">J2W49_002616</name>
</gene>
<keyword evidence="3" id="KW-1185">Reference proteome</keyword>
<organism evidence="2 3">
    <name type="scientific">Hydrogenophaga palleronii</name>
    <dbReference type="NCBI Taxonomy" id="65655"/>
    <lineage>
        <taxon>Bacteria</taxon>
        <taxon>Pseudomonadati</taxon>
        <taxon>Pseudomonadota</taxon>
        <taxon>Betaproteobacteria</taxon>
        <taxon>Burkholderiales</taxon>
        <taxon>Comamonadaceae</taxon>
        <taxon>Hydrogenophaga</taxon>
    </lineage>
</organism>
<reference evidence="2 3" key="1">
    <citation type="submission" date="2023-07" db="EMBL/GenBank/DDBJ databases">
        <title>Sorghum-associated microbial communities from plants grown in Nebraska, USA.</title>
        <authorList>
            <person name="Schachtman D."/>
        </authorList>
    </citation>
    <scope>NUCLEOTIDE SEQUENCE [LARGE SCALE GENOMIC DNA]</scope>
    <source>
        <strain evidence="2 3">4249</strain>
    </source>
</reference>
<evidence type="ECO:0000256" key="1">
    <source>
        <dbReference type="SAM" id="MobiDB-lite"/>
    </source>
</evidence>
<sequence>MPENIRSAAIVGDPDLSSQQGPASQTGATGANSGGSHAKQILNRVTEGAHHAVDRFAEKAGPAVEKIESGVSHANESLAEQAQHMRELGDEWTQGLRKTVRANPLTSVLLAMVAGAVIARVTR</sequence>
<feature type="compositionally biased region" description="Polar residues" evidence="1">
    <location>
        <begin position="16"/>
        <end position="35"/>
    </location>
</feature>
<dbReference type="Proteomes" id="UP001265700">
    <property type="component" value="Unassembled WGS sequence"/>
</dbReference>
<dbReference type="EMBL" id="JAVDWU010000005">
    <property type="protein sequence ID" value="MDR7150653.1"/>
    <property type="molecule type" value="Genomic_DNA"/>
</dbReference>
<name>A0ABU1WN37_9BURK</name>
<proteinExistence type="predicted"/>
<feature type="region of interest" description="Disordered" evidence="1">
    <location>
        <begin position="1"/>
        <end position="38"/>
    </location>
</feature>
<protein>
    <submittedName>
        <fullName evidence="2">RNA-binding Zn ribbon-like protein</fullName>
    </submittedName>
</protein>
<comment type="caution">
    <text evidence="2">The sequence shown here is derived from an EMBL/GenBank/DDBJ whole genome shotgun (WGS) entry which is preliminary data.</text>
</comment>
<evidence type="ECO:0000313" key="3">
    <source>
        <dbReference type="Proteomes" id="UP001265700"/>
    </source>
</evidence>